<evidence type="ECO:0000256" key="2">
    <source>
        <dbReference type="ARBA" id="ARBA00008193"/>
    </source>
</evidence>
<keyword evidence="5 7" id="KW-1133">Transmembrane helix</keyword>
<feature type="transmembrane region" description="Helical" evidence="7">
    <location>
        <begin position="134"/>
        <end position="155"/>
    </location>
</feature>
<evidence type="ECO:0000256" key="6">
    <source>
        <dbReference type="ARBA" id="ARBA00023136"/>
    </source>
</evidence>
<keyword evidence="3" id="KW-1003">Cell membrane</keyword>
<evidence type="ECO:0000313" key="9">
    <source>
        <dbReference type="EMBL" id="TGO04793.1"/>
    </source>
</evidence>
<feature type="domain" description="Glycine transporter" evidence="8">
    <location>
        <begin position="110"/>
        <end position="183"/>
    </location>
</feature>
<dbReference type="EMBL" id="RHPJ01000003">
    <property type="protein sequence ID" value="TGO04793.1"/>
    <property type="molecule type" value="Genomic_DNA"/>
</dbReference>
<feature type="transmembrane region" description="Helical" evidence="7">
    <location>
        <begin position="48"/>
        <end position="65"/>
    </location>
</feature>
<gene>
    <name evidence="9" type="ORF">SERN_2386</name>
</gene>
<evidence type="ECO:0000256" key="7">
    <source>
        <dbReference type="SAM" id="Phobius"/>
    </source>
</evidence>
<reference evidence="9 10" key="1">
    <citation type="submission" date="2018-11" db="EMBL/GenBank/DDBJ databases">
        <title>Complete genome sequencing of the Actinobacteria Serinibacter sp. K3-2.</title>
        <authorList>
            <person name="Rakitin A.L."/>
            <person name="Beletsky A.V."/>
            <person name="Mardanov A.V."/>
            <person name="Ravin N.V."/>
            <person name="Gromova A.S."/>
            <person name="Filippova S.N."/>
            <person name="Gal'Chenko V.F."/>
        </authorList>
    </citation>
    <scope>NUCLEOTIDE SEQUENCE [LARGE SCALE GENOMIC DNA]</scope>
    <source>
        <strain evidence="9 10">K3-2</strain>
    </source>
</reference>
<feature type="transmembrane region" description="Helical" evidence="7">
    <location>
        <begin position="167"/>
        <end position="187"/>
    </location>
</feature>
<feature type="transmembrane region" description="Helical" evidence="7">
    <location>
        <begin position="193"/>
        <end position="214"/>
    </location>
</feature>
<evidence type="ECO:0000313" key="10">
    <source>
        <dbReference type="Proteomes" id="UP000297318"/>
    </source>
</evidence>
<comment type="subcellular location">
    <subcellularLocation>
        <location evidence="1">Cell membrane</location>
        <topology evidence="1">Multi-pass membrane protein</topology>
    </subcellularLocation>
</comment>
<sequence length="237" mass="24926">MVTPLLLAADTGDLAAASVELVRVLDLLGVAANVLLAGVLAREHKFDLVGFLVLGVAAGLGGGMIRDTLLQRGTPVALTDLSYLSVALVTAVVAYLVHVEGRWWSRGVRVLDAIALGTWGAVGAQRAIAAGLHWLPALMLGTITAVGGGMVRDLMLRRTPIVFGGNTLYATCATAAAGVVVLADLLTSSEHQGLTTLLAAVVGGTFCLLSYRLGWRLPEARDWRPRRRSARRRRGTA</sequence>
<feature type="domain" description="Glycine transporter" evidence="8">
    <location>
        <begin position="24"/>
        <end position="98"/>
    </location>
</feature>
<keyword evidence="4 7" id="KW-0812">Transmembrane</keyword>
<dbReference type="PANTHER" id="PTHR30506:SF3">
    <property type="entry name" value="UPF0126 INNER MEMBRANE PROTEIN YADS-RELATED"/>
    <property type="match status" value="1"/>
</dbReference>
<protein>
    <submittedName>
        <fullName evidence="9">Putative membrane protein</fullName>
    </submittedName>
</protein>
<dbReference type="InterPro" id="IPR005115">
    <property type="entry name" value="Gly_transporter"/>
</dbReference>
<proteinExistence type="inferred from homology"/>
<evidence type="ECO:0000256" key="4">
    <source>
        <dbReference type="ARBA" id="ARBA00022692"/>
    </source>
</evidence>
<dbReference type="RefSeq" id="WP_233251653.1">
    <property type="nucleotide sequence ID" value="NZ_RHPJ01000003.1"/>
</dbReference>
<dbReference type="Pfam" id="PF03458">
    <property type="entry name" value="Gly_transporter"/>
    <property type="match status" value="2"/>
</dbReference>
<feature type="transmembrane region" description="Helical" evidence="7">
    <location>
        <begin position="21"/>
        <end position="41"/>
    </location>
</feature>
<feature type="transmembrane region" description="Helical" evidence="7">
    <location>
        <begin position="110"/>
        <end position="128"/>
    </location>
</feature>
<dbReference type="Proteomes" id="UP000297318">
    <property type="component" value="Unassembled WGS sequence"/>
</dbReference>
<evidence type="ECO:0000256" key="5">
    <source>
        <dbReference type="ARBA" id="ARBA00022989"/>
    </source>
</evidence>
<evidence type="ECO:0000256" key="3">
    <source>
        <dbReference type="ARBA" id="ARBA00022475"/>
    </source>
</evidence>
<organism evidence="9 10">
    <name type="scientific">Serinibacter arcticus</name>
    <dbReference type="NCBI Taxonomy" id="1655435"/>
    <lineage>
        <taxon>Bacteria</taxon>
        <taxon>Bacillati</taxon>
        <taxon>Actinomycetota</taxon>
        <taxon>Actinomycetes</taxon>
        <taxon>Micrococcales</taxon>
        <taxon>Beutenbergiaceae</taxon>
        <taxon>Serinibacter</taxon>
    </lineage>
</organism>
<feature type="transmembrane region" description="Helical" evidence="7">
    <location>
        <begin position="77"/>
        <end position="98"/>
    </location>
</feature>
<comment type="similarity">
    <text evidence="2">Belongs to the UPF0126 family.</text>
</comment>
<comment type="caution">
    <text evidence="9">The sequence shown here is derived from an EMBL/GenBank/DDBJ whole genome shotgun (WGS) entry which is preliminary data.</text>
</comment>
<keyword evidence="6 7" id="KW-0472">Membrane</keyword>
<name>A0A4Z1E2V1_9MICO</name>
<evidence type="ECO:0000259" key="8">
    <source>
        <dbReference type="Pfam" id="PF03458"/>
    </source>
</evidence>
<accession>A0A4Z1E2V1</accession>
<keyword evidence="10" id="KW-1185">Reference proteome</keyword>
<dbReference type="PANTHER" id="PTHR30506">
    <property type="entry name" value="INNER MEMBRANE PROTEIN"/>
    <property type="match status" value="1"/>
</dbReference>
<dbReference type="AlphaFoldDB" id="A0A4Z1E2V1"/>
<dbReference type="GO" id="GO:0005886">
    <property type="term" value="C:plasma membrane"/>
    <property type="evidence" value="ECO:0007669"/>
    <property type="project" value="UniProtKB-SubCell"/>
</dbReference>
<evidence type="ECO:0000256" key="1">
    <source>
        <dbReference type="ARBA" id="ARBA00004651"/>
    </source>
</evidence>